<dbReference type="Proteomes" id="UP001592582">
    <property type="component" value="Unassembled WGS sequence"/>
</dbReference>
<name>A0ABV6V4S6_9ACTN</name>
<dbReference type="EMBL" id="JBHEZX010000002">
    <property type="protein sequence ID" value="MFC1408722.1"/>
    <property type="molecule type" value="Genomic_DNA"/>
</dbReference>
<reference evidence="1 2" key="1">
    <citation type="submission" date="2024-09" db="EMBL/GenBank/DDBJ databases">
        <authorList>
            <person name="Lee S.D."/>
        </authorList>
    </citation>
    <scope>NUCLEOTIDE SEQUENCE [LARGE SCALE GENOMIC DNA]</scope>
    <source>
        <strain evidence="1 2">N1-1</strain>
    </source>
</reference>
<keyword evidence="2" id="KW-1185">Reference proteome</keyword>
<organism evidence="1 2">
    <name type="scientific">Streptacidiphilus alkalitolerans</name>
    <dbReference type="NCBI Taxonomy" id="3342712"/>
    <lineage>
        <taxon>Bacteria</taxon>
        <taxon>Bacillati</taxon>
        <taxon>Actinomycetota</taxon>
        <taxon>Actinomycetes</taxon>
        <taxon>Kitasatosporales</taxon>
        <taxon>Streptomycetaceae</taxon>
        <taxon>Streptacidiphilus</taxon>
    </lineage>
</organism>
<accession>A0ABV6V4S6</accession>
<gene>
    <name evidence="1" type="ORF">ACEZDG_05450</name>
</gene>
<evidence type="ECO:0000313" key="2">
    <source>
        <dbReference type="Proteomes" id="UP001592582"/>
    </source>
</evidence>
<protein>
    <submittedName>
        <fullName evidence="1">Uncharacterized protein</fullName>
    </submittedName>
</protein>
<proteinExistence type="predicted"/>
<sequence length="141" mass="14804">MALQIARDWSTVPAATLKAFTAALEPQLAREHELLMLDKKFNQQRYFAGLFSGLIVALVSLGGAIYFGSGGDWWGTAILSGPSLIALAKIFVLRRSDPADIQAVLTATRAVLPSARTGSSASSQRAAGEEPGELTGAAADE</sequence>
<evidence type="ECO:0000313" key="1">
    <source>
        <dbReference type="EMBL" id="MFC1408722.1"/>
    </source>
</evidence>
<comment type="caution">
    <text evidence="1">The sequence shown here is derived from an EMBL/GenBank/DDBJ whole genome shotgun (WGS) entry which is preliminary data.</text>
</comment>